<evidence type="ECO:0000256" key="2">
    <source>
        <dbReference type="SAM" id="MobiDB-lite"/>
    </source>
</evidence>
<keyword evidence="1" id="KW-0175">Coiled coil</keyword>
<organism evidence="4 5">
    <name type="scientific">Mesorhabditis spiculigera</name>
    <dbReference type="NCBI Taxonomy" id="96644"/>
    <lineage>
        <taxon>Eukaryota</taxon>
        <taxon>Metazoa</taxon>
        <taxon>Ecdysozoa</taxon>
        <taxon>Nematoda</taxon>
        <taxon>Chromadorea</taxon>
        <taxon>Rhabditida</taxon>
        <taxon>Rhabditina</taxon>
        <taxon>Rhabditomorpha</taxon>
        <taxon>Rhabditoidea</taxon>
        <taxon>Rhabditidae</taxon>
        <taxon>Mesorhabditinae</taxon>
        <taxon>Mesorhabditis</taxon>
    </lineage>
</organism>
<dbReference type="InterPro" id="IPR011993">
    <property type="entry name" value="PH-like_dom_sf"/>
</dbReference>
<feature type="compositionally biased region" description="Basic and acidic residues" evidence="2">
    <location>
        <begin position="198"/>
        <end position="212"/>
    </location>
</feature>
<feature type="compositionally biased region" description="Acidic residues" evidence="2">
    <location>
        <begin position="710"/>
        <end position="724"/>
    </location>
</feature>
<sequence>MLSQCTRFEANPFNKEKCKNCYKPKDSHSNECLENAKMNRKVTACGFLYVAPPNLDFSIQAHTAKRWQRRWFTLFDTGELTYALDNNPDTVPQFSIDMVRCHRVCEADSITCHAHSILLAFRTTPDDGVPPVVYVKADTTDEIRWWQGMLAPFAKNNIVLKPRRSIETAEPSYKVEPAAPPSSLLSPKMCSPSSSRDSSLDRLDDGRYEGARHGTVRRVKRDSVLARETEKRPEPLLVVATTTPITSSLTMRARSSSGSTESSSAPPAPATQPPSLASESVSSRKFQPLPLDTSMSHTLRKGWLSLRGKSDNEWHKHWVVLSGLSLRLYRDVWVEDSTEPLISIDLSECENVYPSAAARNYGIEIKCKRTRYVLSAMTPGIRDSWISALQQNLHDPSPTYPETTGGSDAVSLADSSDVLGMPRKKHIAYVAPESHHSNSMMDGDSSTEDELTRIQQRRARRDRSLSSASSHSRPLANRQSLSPSVRRSPIGRIKERSAEGRARHGSNSSLASSNNSAKNRRRLQRTSPKYGISPEMRIRSLEAQVASLREQLQESTSRLSDSRTEVDRLRHIYSGADQTGLAALRKSLSAAETEITRQQKEMEDMRQQLVSPSGDHAVSTFQDRLVSMLKVQMGALSKFNAFLGNNVDVRNDLDELLTSLSNIDHSEKGTQMGDDDWEELQRLVEETTLLYDNVANSIRRKKTNEAAVNTEDEWLSDEGPSDDEDVKQEEEWEAELTALQNTHQSEIESLRMHYEHQLKGIRERLEHEEAGRRRAQDEMKNLSTINEQSVSSVRSSYEGMLEEQRRHFDDQLDRLKTEHSKELDDEKKATRVALEAVRRAHEEEIRQLGERKGQASTEANRERELRQSSMLEQMRDELTNLSALYSAKCVENSQLDERIGSILEDKDREANEEAVRLRAELTQKEAQLEELKRRIQQLERRLQEEGHISERKRSVSRASNVNMVLKKLVITSDQHDKEEASTDGIPPSPVKFRKTPSNRRTDARFHSNPCVSALDAIPLHVIEETRRSLAMPVAERRKFFETIAEYATPF</sequence>
<dbReference type="Pfam" id="PF00169">
    <property type="entry name" value="PH"/>
    <property type="match status" value="2"/>
</dbReference>
<dbReference type="PANTHER" id="PTHR17271">
    <property type="entry name" value="PLECKSTRIN HOMOLOGY PH DOMAIN-CONTAINING PROTEIN"/>
    <property type="match status" value="1"/>
</dbReference>
<feature type="compositionally biased region" description="Low complexity" evidence="2">
    <location>
        <begin position="181"/>
        <end position="197"/>
    </location>
</feature>
<reference evidence="4" key="1">
    <citation type="submission" date="2023-06" db="EMBL/GenBank/DDBJ databases">
        <authorList>
            <person name="Delattre M."/>
        </authorList>
    </citation>
    <scope>NUCLEOTIDE SEQUENCE</scope>
    <source>
        <strain evidence="4">AF72</strain>
    </source>
</reference>
<dbReference type="PROSITE" id="PS50003">
    <property type="entry name" value="PH_DOMAIN"/>
    <property type="match status" value="2"/>
</dbReference>
<dbReference type="AlphaFoldDB" id="A0AA36CZR8"/>
<feature type="compositionally biased region" description="Low complexity" evidence="2">
    <location>
        <begin position="253"/>
        <end position="265"/>
    </location>
</feature>
<dbReference type="GO" id="GO:0051015">
    <property type="term" value="F:actin filament binding"/>
    <property type="evidence" value="ECO:0007669"/>
    <property type="project" value="TreeGrafter"/>
</dbReference>
<proteinExistence type="predicted"/>
<feature type="coiled-coil region" evidence="1">
    <location>
        <begin position="538"/>
        <end position="608"/>
    </location>
</feature>
<dbReference type="Gene3D" id="2.30.29.30">
    <property type="entry name" value="Pleckstrin-homology domain (PH domain)/Phosphotyrosine-binding domain (PTB)"/>
    <property type="match status" value="2"/>
</dbReference>
<protein>
    <recommendedName>
        <fullName evidence="3">PH domain-containing protein</fullName>
    </recommendedName>
</protein>
<name>A0AA36CZR8_9BILA</name>
<feature type="compositionally biased region" description="Basic and acidic residues" evidence="2">
    <location>
        <begin position="492"/>
        <end position="502"/>
    </location>
</feature>
<feature type="region of interest" description="Disordered" evidence="2">
    <location>
        <begin position="974"/>
        <end position="1004"/>
    </location>
</feature>
<dbReference type="Proteomes" id="UP001177023">
    <property type="component" value="Unassembled WGS sequence"/>
</dbReference>
<comment type="caution">
    <text evidence="4">The sequence shown here is derived from an EMBL/GenBank/DDBJ whole genome shotgun (WGS) entry which is preliminary data.</text>
</comment>
<dbReference type="InterPro" id="IPR052223">
    <property type="entry name" value="Actin_Cytoskeleton_Reg"/>
</dbReference>
<dbReference type="InterPro" id="IPR001849">
    <property type="entry name" value="PH_domain"/>
</dbReference>
<dbReference type="GO" id="GO:0015629">
    <property type="term" value="C:actin cytoskeleton"/>
    <property type="evidence" value="ECO:0007669"/>
    <property type="project" value="TreeGrafter"/>
</dbReference>
<gene>
    <name evidence="4" type="ORF">MSPICULIGERA_LOCUS16665</name>
</gene>
<feature type="domain" description="PH" evidence="3">
    <location>
        <begin position="41"/>
        <end position="155"/>
    </location>
</feature>
<feature type="region of interest" description="Disordered" evidence="2">
    <location>
        <begin position="846"/>
        <end position="865"/>
    </location>
</feature>
<evidence type="ECO:0000313" key="5">
    <source>
        <dbReference type="Proteomes" id="UP001177023"/>
    </source>
</evidence>
<evidence type="ECO:0000313" key="4">
    <source>
        <dbReference type="EMBL" id="CAJ0578407.1"/>
    </source>
</evidence>
<feature type="region of interest" description="Disordered" evidence="2">
    <location>
        <begin position="247"/>
        <end position="289"/>
    </location>
</feature>
<accession>A0AA36CZR8</accession>
<feature type="region of interest" description="Disordered" evidence="2">
    <location>
        <begin position="429"/>
        <end position="536"/>
    </location>
</feature>
<feature type="domain" description="PH" evidence="3">
    <location>
        <begin position="297"/>
        <end position="394"/>
    </location>
</feature>
<keyword evidence="5" id="KW-1185">Reference proteome</keyword>
<feature type="compositionally biased region" description="Low complexity" evidence="2">
    <location>
        <begin position="506"/>
        <end position="517"/>
    </location>
</feature>
<evidence type="ECO:0000256" key="1">
    <source>
        <dbReference type="SAM" id="Coils"/>
    </source>
</evidence>
<dbReference type="SUPFAM" id="SSF50729">
    <property type="entry name" value="PH domain-like"/>
    <property type="match status" value="2"/>
</dbReference>
<dbReference type="EMBL" id="CATQJA010002653">
    <property type="protein sequence ID" value="CAJ0578407.1"/>
    <property type="molecule type" value="Genomic_DNA"/>
</dbReference>
<dbReference type="SMART" id="SM00233">
    <property type="entry name" value="PH"/>
    <property type="match status" value="2"/>
</dbReference>
<dbReference type="PANTHER" id="PTHR17271:SF1">
    <property type="entry name" value="PROTEIN OUTSPREAD"/>
    <property type="match status" value="1"/>
</dbReference>
<feature type="region of interest" description="Disordered" evidence="2">
    <location>
        <begin position="703"/>
        <end position="724"/>
    </location>
</feature>
<feature type="coiled-coil region" evidence="1">
    <location>
        <begin position="907"/>
        <end position="948"/>
    </location>
</feature>
<evidence type="ECO:0000259" key="3">
    <source>
        <dbReference type="PROSITE" id="PS50003"/>
    </source>
</evidence>
<feature type="region of interest" description="Disordered" evidence="2">
    <location>
        <begin position="170"/>
        <end position="215"/>
    </location>
</feature>
<feature type="non-terminal residue" evidence="4">
    <location>
        <position position="1050"/>
    </location>
</feature>